<keyword evidence="2" id="KW-0472">Membrane</keyword>
<evidence type="ECO:0000256" key="2">
    <source>
        <dbReference type="SAM" id="Phobius"/>
    </source>
</evidence>
<dbReference type="PANTHER" id="PTHR30367:SF1">
    <property type="entry name" value="MULTIDRUG RESISTANCE PROTEIN MDTN"/>
    <property type="match status" value="1"/>
</dbReference>
<sequence>MPEQEQVNQNLIEQTRREIGKLVAEIEALANQNIPEGEFYAEYLRRISAALAARAAGLWLKTSQGNLRLAHQINVAVVGLDSSPEARAQHDELLRHTLKSAKPQIVAPQSGPGEGDSETPLYNPTDSLLVIAPILVDGEAVGLVEVFQDASRRSTAQQGYLRFLVRIAEEAAKFFKNRWLRQFQSQQELWNQVSTFSNSVHGGLEPKQVAYLVANDGKKLIGCERVSVAIRKHNKTNIEAISGQDIVEKRSNLVNRMSRLADRVLVHGENIVFTGQFEEHWPADITLALEKYLEESPSKLIIVIPMKDDREFGLKSVADVALIVEMVEDLATPDELAAKIEVVTRHGSPALFNALEYRRIPLLPVWRSIGNATQYWRGRRLSKAMMVLIGIAIVTVAMFVIPWPLRLEGRGELVPDVKRKVYAPFDGVIEDVKVEHNDPVEDGSTVLMLHNPDLESELRRLEGELRAGEFQLRGLEAQFQQNKLDKELGGKINQQKQQNQGLREQIELQRNQLEKLRITSPITGKVMDWNPKEDLLRRPIRQGDVLLEIADVDGPWVLDVEYPEDTVAHIARALKKSEDGTLPVTFVLSASPDRTYHGKLIEMATQAKPDQEENVVSAKIELDPDEDLEEVARKSMVSGVEVRAKVNVGLRPVGYVLFRELIDFVREYVFF</sequence>
<gene>
    <name evidence="3" type="ORF">Pan216_03200</name>
</gene>
<dbReference type="PANTHER" id="PTHR30367">
    <property type="entry name" value="P-HYDROXYBENZOIC ACID EFFLUX PUMP SUBUNIT AAEA-RELATED"/>
    <property type="match status" value="1"/>
</dbReference>
<dbReference type="SUPFAM" id="SSF111369">
    <property type="entry name" value="HlyD-like secretion proteins"/>
    <property type="match status" value="1"/>
</dbReference>
<evidence type="ECO:0000313" key="4">
    <source>
        <dbReference type="Proteomes" id="UP000317093"/>
    </source>
</evidence>
<keyword evidence="1" id="KW-0175">Coiled coil</keyword>
<dbReference type="RefSeq" id="WP_145253846.1">
    <property type="nucleotide sequence ID" value="NZ_CP036279.1"/>
</dbReference>
<feature type="transmembrane region" description="Helical" evidence="2">
    <location>
        <begin position="384"/>
        <end position="405"/>
    </location>
</feature>
<dbReference type="Gene3D" id="3.30.450.40">
    <property type="match status" value="1"/>
</dbReference>
<dbReference type="Gene3D" id="2.40.30.170">
    <property type="match status" value="1"/>
</dbReference>
<dbReference type="KEGG" id="knv:Pan216_03200"/>
<dbReference type="InterPro" id="IPR050393">
    <property type="entry name" value="MFP_Efflux_Pump"/>
</dbReference>
<reference evidence="3 4" key="1">
    <citation type="submission" date="2019-02" db="EMBL/GenBank/DDBJ databases">
        <title>Deep-cultivation of Planctomycetes and their phenomic and genomic characterization uncovers novel biology.</title>
        <authorList>
            <person name="Wiegand S."/>
            <person name="Jogler M."/>
            <person name="Boedeker C."/>
            <person name="Pinto D."/>
            <person name="Vollmers J."/>
            <person name="Rivas-Marin E."/>
            <person name="Kohn T."/>
            <person name="Peeters S.H."/>
            <person name="Heuer A."/>
            <person name="Rast P."/>
            <person name="Oberbeckmann S."/>
            <person name="Bunk B."/>
            <person name="Jeske O."/>
            <person name="Meyerdierks A."/>
            <person name="Storesund J.E."/>
            <person name="Kallscheuer N."/>
            <person name="Luecker S."/>
            <person name="Lage O.M."/>
            <person name="Pohl T."/>
            <person name="Merkel B.J."/>
            <person name="Hornburger P."/>
            <person name="Mueller R.-W."/>
            <person name="Bruemmer F."/>
            <person name="Labrenz M."/>
            <person name="Spormann A.M."/>
            <person name="Op den Camp H."/>
            <person name="Overmann J."/>
            <person name="Amann R."/>
            <person name="Jetten M.S.M."/>
            <person name="Mascher T."/>
            <person name="Medema M.H."/>
            <person name="Devos D.P."/>
            <person name="Kaster A.-K."/>
            <person name="Ovreas L."/>
            <person name="Rohde M."/>
            <person name="Galperin M.Y."/>
            <person name="Jogler C."/>
        </authorList>
    </citation>
    <scope>NUCLEOTIDE SEQUENCE [LARGE SCALE GENOMIC DNA]</scope>
    <source>
        <strain evidence="3 4">Pan216</strain>
    </source>
</reference>
<keyword evidence="4" id="KW-1185">Reference proteome</keyword>
<dbReference type="Proteomes" id="UP000317093">
    <property type="component" value="Chromosome"/>
</dbReference>
<name>A0A518AXN9_9BACT</name>
<dbReference type="OrthoDB" id="248877at2"/>
<accession>A0A518AXN9</accession>
<feature type="coiled-coil region" evidence="1">
    <location>
        <begin position="458"/>
        <end position="519"/>
    </location>
</feature>
<evidence type="ECO:0000313" key="3">
    <source>
        <dbReference type="EMBL" id="QDU59492.1"/>
    </source>
</evidence>
<keyword evidence="2" id="KW-0812">Transmembrane</keyword>
<proteinExistence type="predicted"/>
<organism evidence="3 4">
    <name type="scientific">Kolteria novifilia</name>
    <dbReference type="NCBI Taxonomy" id="2527975"/>
    <lineage>
        <taxon>Bacteria</taxon>
        <taxon>Pseudomonadati</taxon>
        <taxon>Planctomycetota</taxon>
        <taxon>Planctomycetia</taxon>
        <taxon>Kolteriales</taxon>
        <taxon>Kolteriaceae</taxon>
        <taxon>Kolteria</taxon>
    </lineage>
</organism>
<dbReference type="AlphaFoldDB" id="A0A518AXN9"/>
<dbReference type="InterPro" id="IPR029016">
    <property type="entry name" value="GAF-like_dom_sf"/>
</dbReference>
<keyword evidence="2" id="KW-1133">Transmembrane helix</keyword>
<evidence type="ECO:0008006" key="5">
    <source>
        <dbReference type="Google" id="ProtNLM"/>
    </source>
</evidence>
<evidence type="ECO:0000256" key="1">
    <source>
        <dbReference type="SAM" id="Coils"/>
    </source>
</evidence>
<protein>
    <recommendedName>
        <fullName evidence="5">HlyD family secretion protein</fullName>
    </recommendedName>
</protein>
<dbReference type="SUPFAM" id="SSF55781">
    <property type="entry name" value="GAF domain-like"/>
    <property type="match status" value="1"/>
</dbReference>
<dbReference type="EMBL" id="CP036279">
    <property type="protein sequence ID" value="QDU59492.1"/>
    <property type="molecule type" value="Genomic_DNA"/>
</dbReference>